<evidence type="ECO:0000259" key="2">
    <source>
        <dbReference type="SMART" id="SM00858"/>
    </source>
</evidence>
<protein>
    <recommendedName>
        <fullName evidence="2">SAF domain-containing protein</fullName>
    </recommendedName>
</protein>
<dbReference type="OrthoDB" id="2585866at2"/>
<reference evidence="3 4" key="1">
    <citation type="submission" date="2017-05" db="EMBL/GenBank/DDBJ databases">
        <title>Functional genome analysis of Paenibacillus pasadenensis strain R16: insights on endophytic life style and antifungal activity.</title>
        <authorList>
            <person name="Passera A."/>
            <person name="Marcolungo L."/>
            <person name="Casati P."/>
            <person name="Brasca M."/>
            <person name="Quaglino F."/>
            <person name="Delledonne M."/>
        </authorList>
    </citation>
    <scope>NUCLEOTIDE SEQUENCE [LARGE SCALE GENOMIC DNA]</scope>
    <source>
        <strain evidence="3 4">R16</strain>
    </source>
</reference>
<dbReference type="Proteomes" id="UP000234789">
    <property type="component" value="Unassembled WGS sequence"/>
</dbReference>
<dbReference type="CDD" id="cd11614">
    <property type="entry name" value="SAF_CpaB_FlgA_like"/>
    <property type="match status" value="1"/>
</dbReference>
<accession>A0A2N5N3H2</accession>
<comment type="caution">
    <text evidence="3">The sequence shown here is derived from an EMBL/GenBank/DDBJ whole genome shotgun (WGS) entry which is preliminary data.</text>
</comment>
<evidence type="ECO:0000256" key="1">
    <source>
        <dbReference type="SAM" id="Phobius"/>
    </source>
</evidence>
<feature type="domain" description="SAF" evidence="2">
    <location>
        <begin position="38"/>
        <end position="100"/>
    </location>
</feature>
<evidence type="ECO:0000313" key="3">
    <source>
        <dbReference type="EMBL" id="PLT44886.1"/>
    </source>
</evidence>
<keyword evidence="1" id="KW-1133">Transmembrane helix</keyword>
<dbReference type="RefSeq" id="WP_028600568.1">
    <property type="nucleotide sequence ID" value="NZ_BIMM01000027.1"/>
</dbReference>
<dbReference type="SMART" id="SM00858">
    <property type="entry name" value="SAF"/>
    <property type="match status" value="1"/>
</dbReference>
<dbReference type="InterPro" id="IPR013974">
    <property type="entry name" value="SAF"/>
</dbReference>
<feature type="transmembrane region" description="Helical" evidence="1">
    <location>
        <begin position="7"/>
        <end position="27"/>
    </location>
</feature>
<keyword evidence="1" id="KW-0812">Transmembrane</keyword>
<sequence length="241" mass="26092">MGKGKNRFIWIAAAMLSAILVYGLYLVQLRSIERQHAVQVLVPKRFIAAGERIEAQDLGLQTIPSGAFAQDMMSEPSLAAGQEAVVPLGQGEPLRDWKLDSYRLLPARSESTFQLPREYVLSVSSGIRAGDRVVLYASGAASASVRLFADPVVVASVKTSGNQEIDDLDNPNLLSLAEGNRQKMYASRRDANGLIEFVNLNLTEEQWLRIDELCKGGEVKLVIAYSADSLDIADAGTGAAP</sequence>
<organism evidence="3 4">
    <name type="scientific">Paenibacillus pasadenensis</name>
    <dbReference type="NCBI Taxonomy" id="217090"/>
    <lineage>
        <taxon>Bacteria</taxon>
        <taxon>Bacillati</taxon>
        <taxon>Bacillota</taxon>
        <taxon>Bacilli</taxon>
        <taxon>Bacillales</taxon>
        <taxon>Paenibacillaceae</taxon>
        <taxon>Paenibacillus</taxon>
    </lineage>
</organism>
<keyword evidence="1" id="KW-0472">Membrane</keyword>
<keyword evidence="4" id="KW-1185">Reference proteome</keyword>
<dbReference type="Gene3D" id="3.90.1210.10">
    <property type="entry name" value="Antifreeze-like/N-acetylneuraminic acid synthase C-terminal domain"/>
    <property type="match status" value="1"/>
</dbReference>
<name>A0A2N5N3H2_9BACL</name>
<proteinExistence type="predicted"/>
<evidence type="ECO:0000313" key="4">
    <source>
        <dbReference type="Proteomes" id="UP000234789"/>
    </source>
</evidence>
<gene>
    <name evidence="3" type="ORF">B8V81_3317</name>
</gene>
<dbReference type="EMBL" id="NFEZ01000004">
    <property type="protein sequence ID" value="PLT44886.1"/>
    <property type="molecule type" value="Genomic_DNA"/>
</dbReference>
<dbReference type="Pfam" id="PF08666">
    <property type="entry name" value="SAF"/>
    <property type="match status" value="1"/>
</dbReference>
<dbReference type="AlphaFoldDB" id="A0A2N5N3H2"/>